<keyword evidence="1" id="KW-0732">Signal</keyword>
<gene>
    <name evidence="2" type="ORF">ESZ00_17425</name>
</gene>
<accession>A0A4Q1SA61</accession>
<dbReference type="Proteomes" id="UP000290253">
    <property type="component" value="Unassembled WGS sequence"/>
</dbReference>
<name>A0A4Q1SA61_9BACT</name>
<reference evidence="2 3" key="1">
    <citation type="journal article" date="2016" name="Int. J. Syst. Evol. Microbiol.">
        <title>Acidipila dinghuensis sp. nov., an acidobacterium isolated from forest soil.</title>
        <authorList>
            <person name="Jiang Y.W."/>
            <person name="Wang J."/>
            <person name="Chen M.H."/>
            <person name="Lv Y.Y."/>
            <person name="Qiu L.H."/>
        </authorList>
    </citation>
    <scope>NUCLEOTIDE SEQUENCE [LARGE SCALE GENOMIC DNA]</scope>
    <source>
        <strain evidence="2 3">DHOF10</strain>
    </source>
</reference>
<evidence type="ECO:0008006" key="4">
    <source>
        <dbReference type="Google" id="ProtNLM"/>
    </source>
</evidence>
<protein>
    <recommendedName>
        <fullName evidence="4">MucB/RseB N-terminal domain-containing protein</fullName>
    </recommendedName>
</protein>
<dbReference type="EMBL" id="SDMK01000004">
    <property type="protein sequence ID" value="RXS93821.1"/>
    <property type="molecule type" value="Genomic_DNA"/>
</dbReference>
<feature type="signal peptide" evidence="1">
    <location>
        <begin position="1"/>
        <end position="19"/>
    </location>
</feature>
<organism evidence="2 3">
    <name type="scientific">Silvibacterium dinghuense</name>
    <dbReference type="NCBI Taxonomy" id="1560006"/>
    <lineage>
        <taxon>Bacteria</taxon>
        <taxon>Pseudomonadati</taxon>
        <taxon>Acidobacteriota</taxon>
        <taxon>Terriglobia</taxon>
        <taxon>Terriglobales</taxon>
        <taxon>Acidobacteriaceae</taxon>
        <taxon>Silvibacterium</taxon>
    </lineage>
</organism>
<evidence type="ECO:0000313" key="3">
    <source>
        <dbReference type="Proteomes" id="UP000290253"/>
    </source>
</evidence>
<proteinExistence type="predicted"/>
<dbReference type="RefSeq" id="WP_129209669.1">
    <property type="nucleotide sequence ID" value="NZ_BMGU01000002.1"/>
</dbReference>
<feature type="chain" id="PRO_5020940046" description="MucB/RseB N-terminal domain-containing protein" evidence="1">
    <location>
        <begin position="20"/>
        <end position="278"/>
    </location>
</feature>
<dbReference type="AlphaFoldDB" id="A0A4Q1SA61"/>
<comment type="caution">
    <text evidence="2">The sequence shown here is derived from an EMBL/GenBank/DDBJ whole genome shotgun (WGS) entry which is preliminary data.</text>
</comment>
<keyword evidence="3" id="KW-1185">Reference proteome</keyword>
<sequence>MAIPQSRVFALQLCALAFAAAARGQQPAPLPDVPTLMSQVEARQRQMDETRENYTYREITITRTLNKDGSIKKTETEENEVFYVHAHRIDRLVRKDGKDLSPGEAKKEQDRVMKDVEKAENTPPGQPINGDNISVTRLLEIMQVSNPRRELLDNRPTIRFDFTGNPHAKTHGRAEDASKKLAGTLWVDEQDRQVRRLEAHFDDNFHMGFGLFSIGKGSSFVFDQKLVNPGAKEQGLWLPTDGQAHLVAHAIGFLGYRADVSFSDDHYQRFHAEAQQVK</sequence>
<evidence type="ECO:0000313" key="2">
    <source>
        <dbReference type="EMBL" id="RXS93821.1"/>
    </source>
</evidence>
<evidence type="ECO:0000256" key="1">
    <source>
        <dbReference type="SAM" id="SignalP"/>
    </source>
</evidence>
<dbReference type="OrthoDB" id="115424at2"/>